<protein>
    <submittedName>
        <fullName evidence="1">Uncharacterized protein</fullName>
    </submittedName>
</protein>
<dbReference type="EMBL" id="CADEBC010000602">
    <property type="protein sequence ID" value="CAB3258883.1"/>
    <property type="molecule type" value="Genomic_DNA"/>
</dbReference>
<evidence type="ECO:0000313" key="1">
    <source>
        <dbReference type="EMBL" id="CAB3258883.1"/>
    </source>
</evidence>
<evidence type="ECO:0000313" key="2">
    <source>
        <dbReference type="Proteomes" id="UP000494106"/>
    </source>
</evidence>
<gene>
    <name evidence="1" type="ORF">APLA_LOCUS16742</name>
</gene>
<reference evidence="1 2" key="1">
    <citation type="submission" date="2020-04" db="EMBL/GenBank/DDBJ databases">
        <authorList>
            <person name="Wallbank WR R."/>
            <person name="Pardo Diaz C."/>
            <person name="Kozak K."/>
            <person name="Martin S."/>
            <person name="Jiggins C."/>
            <person name="Moest M."/>
            <person name="Warren A I."/>
            <person name="Byers J.R.P. K."/>
            <person name="Montejo-Kovacevich G."/>
            <person name="Yen C E."/>
        </authorList>
    </citation>
    <scope>NUCLEOTIDE SEQUENCE [LARGE SCALE GENOMIC DNA]</scope>
</reference>
<organism evidence="1 2">
    <name type="scientific">Arctia plantaginis</name>
    <name type="common">Wood tiger moth</name>
    <name type="synonym">Phalaena plantaginis</name>
    <dbReference type="NCBI Taxonomy" id="874455"/>
    <lineage>
        <taxon>Eukaryota</taxon>
        <taxon>Metazoa</taxon>
        <taxon>Ecdysozoa</taxon>
        <taxon>Arthropoda</taxon>
        <taxon>Hexapoda</taxon>
        <taxon>Insecta</taxon>
        <taxon>Pterygota</taxon>
        <taxon>Neoptera</taxon>
        <taxon>Endopterygota</taxon>
        <taxon>Lepidoptera</taxon>
        <taxon>Glossata</taxon>
        <taxon>Ditrysia</taxon>
        <taxon>Noctuoidea</taxon>
        <taxon>Erebidae</taxon>
        <taxon>Arctiinae</taxon>
        <taxon>Arctia</taxon>
    </lineage>
</organism>
<dbReference type="Proteomes" id="UP000494106">
    <property type="component" value="Unassembled WGS sequence"/>
</dbReference>
<sequence>MLSLALCKLGYRHDADEAGGRDVDACVECAIVRHHGRHTARWQTGRSQVACTSDRLPRAHSFMRANH</sequence>
<keyword evidence="2" id="KW-1185">Reference proteome</keyword>
<comment type="caution">
    <text evidence="1">The sequence shown here is derived from an EMBL/GenBank/DDBJ whole genome shotgun (WGS) entry which is preliminary data.</text>
</comment>
<dbReference type="AlphaFoldDB" id="A0A8S1BIN7"/>
<accession>A0A8S1BIN7</accession>
<proteinExistence type="predicted"/>
<name>A0A8S1BIN7_ARCPL</name>